<dbReference type="PANTHER" id="PTHR30185">
    <property type="entry name" value="CRYPTIC BETA-GLUCOSIDE BGL OPERON ANTITERMINATOR"/>
    <property type="match status" value="1"/>
</dbReference>
<dbReference type="SUPFAM" id="SSF63520">
    <property type="entry name" value="PTS-regulatory domain, PRD"/>
    <property type="match status" value="2"/>
</dbReference>
<name>A1HLW9_9FIRM</name>
<reference evidence="3 4" key="2">
    <citation type="submission" date="2007-01" db="EMBL/GenBank/DDBJ databases">
        <title>Sequencing of the draft genome and assembly of Thermosinus carboxydivorans Nor1.</title>
        <authorList>
            <consortium name="US DOE Joint Genome Institute (JGI-PGF)"/>
            <person name="Copeland A."/>
            <person name="Lucas S."/>
            <person name="Lapidus A."/>
            <person name="Barry K."/>
            <person name="Glavina del Rio T."/>
            <person name="Dalin E."/>
            <person name="Tice H."/>
            <person name="Bruce D."/>
            <person name="Pitluck S."/>
            <person name="Richardson P."/>
        </authorList>
    </citation>
    <scope>NUCLEOTIDE SEQUENCE [LARGE SCALE GENOMIC DNA]</scope>
    <source>
        <strain evidence="3 4">Nor1</strain>
    </source>
</reference>
<dbReference type="eggNOG" id="COG3711">
    <property type="taxonomic scope" value="Bacteria"/>
</dbReference>
<reference evidence="3 4" key="1">
    <citation type="submission" date="2007-01" db="EMBL/GenBank/DDBJ databases">
        <title>Annotation of the draft genome assembly of Thermosinus carboxydivorans Nor1.</title>
        <authorList>
            <consortium name="US DOE Joint Genome Institute (JGI-ORNL)"/>
            <person name="Larimer F."/>
            <person name="Land M."/>
            <person name="Hauser L."/>
        </authorList>
    </citation>
    <scope>NUCLEOTIDE SEQUENCE [LARGE SCALE GENOMIC DNA]</scope>
    <source>
        <strain evidence="3 4">Nor1</strain>
    </source>
</reference>
<dbReference type="PROSITE" id="PS51372">
    <property type="entry name" value="PRD_2"/>
    <property type="match status" value="2"/>
</dbReference>
<dbReference type="InterPro" id="IPR011608">
    <property type="entry name" value="PRD"/>
</dbReference>
<dbReference type="InterPro" id="IPR036634">
    <property type="entry name" value="PRD_sf"/>
</dbReference>
<feature type="domain" description="PRD" evidence="2">
    <location>
        <begin position="71"/>
        <end position="176"/>
    </location>
</feature>
<keyword evidence="1" id="KW-0677">Repeat</keyword>
<evidence type="ECO:0000313" key="4">
    <source>
        <dbReference type="Proteomes" id="UP000005139"/>
    </source>
</evidence>
<sequence length="283" mass="31472">MAISQGPFTVQRTLSNNAVLAKTVEGNDVILLGKGLGFGRKEGDLLVSPNYEKIFVVPEGGEKQALHLIDQLDPAVIQITEEIIKLVKLKLGEVLHSRIYLGLADHINFALIRLSQGMEIKNPFISEIEVMYPEEFSIAKQGANLIAERLNVTIPREEIGFIALHLHAARHNRPVGESLKYSEIINQVVNYLETKVGPLKECGGLSYARLLSHLQSCINRLITNKTIENPIIEQLKEKFAESYQLARQVGDIIGKGLGIEVPDAEIGYLTIHLERLRSHSSEN</sequence>
<dbReference type="GO" id="GO:0003723">
    <property type="term" value="F:RNA binding"/>
    <property type="evidence" value="ECO:0007669"/>
    <property type="project" value="InterPro"/>
</dbReference>
<dbReference type="Pfam" id="PF03123">
    <property type="entry name" value="CAT_RBD"/>
    <property type="match status" value="1"/>
</dbReference>
<dbReference type="PANTHER" id="PTHR30185:SF16">
    <property type="entry name" value="PROTEIN GLCT"/>
    <property type="match status" value="1"/>
</dbReference>
<dbReference type="AlphaFoldDB" id="A1HLW9"/>
<keyword evidence="4" id="KW-1185">Reference proteome</keyword>
<protein>
    <submittedName>
        <fullName evidence="3">Transcriptional antiterminator, BglG</fullName>
    </submittedName>
</protein>
<organism evidence="3 4">
    <name type="scientific">Thermosinus carboxydivorans Nor1</name>
    <dbReference type="NCBI Taxonomy" id="401526"/>
    <lineage>
        <taxon>Bacteria</taxon>
        <taxon>Bacillati</taxon>
        <taxon>Bacillota</taxon>
        <taxon>Negativicutes</taxon>
        <taxon>Selenomonadales</taxon>
        <taxon>Sporomusaceae</taxon>
        <taxon>Thermosinus</taxon>
    </lineage>
</organism>
<dbReference type="Gene3D" id="1.10.1790.10">
    <property type="entry name" value="PRD domain"/>
    <property type="match status" value="2"/>
</dbReference>
<evidence type="ECO:0000259" key="2">
    <source>
        <dbReference type="PROSITE" id="PS51372"/>
    </source>
</evidence>
<dbReference type="RefSeq" id="WP_007288029.1">
    <property type="nucleotide sequence ID" value="NZ_AAWL01000001.1"/>
</dbReference>
<accession>A1HLW9</accession>
<evidence type="ECO:0000313" key="3">
    <source>
        <dbReference type="EMBL" id="EAX48822.1"/>
    </source>
</evidence>
<dbReference type="Gene3D" id="2.30.24.10">
    <property type="entry name" value="CAT RNA-binding domain"/>
    <property type="match status" value="1"/>
</dbReference>
<dbReference type="SUPFAM" id="SSF50151">
    <property type="entry name" value="SacY-like RNA-binding domain"/>
    <property type="match status" value="1"/>
</dbReference>
<dbReference type="Proteomes" id="UP000005139">
    <property type="component" value="Unassembled WGS sequence"/>
</dbReference>
<dbReference type="SMART" id="SM01061">
    <property type="entry name" value="CAT_RBD"/>
    <property type="match status" value="1"/>
</dbReference>
<comment type="caution">
    <text evidence="3">The sequence shown here is derived from an EMBL/GenBank/DDBJ whole genome shotgun (WGS) entry which is preliminary data.</text>
</comment>
<dbReference type="InterPro" id="IPR036650">
    <property type="entry name" value="CAT_RNA-bd_dom_sf"/>
</dbReference>
<dbReference type="EMBL" id="AAWL01000001">
    <property type="protein sequence ID" value="EAX48822.1"/>
    <property type="molecule type" value="Genomic_DNA"/>
</dbReference>
<dbReference type="InterPro" id="IPR004341">
    <property type="entry name" value="CAT_RNA-bd_dom"/>
</dbReference>
<feature type="domain" description="PRD" evidence="2">
    <location>
        <begin position="177"/>
        <end position="283"/>
    </location>
</feature>
<evidence type="ECO:0000256" key="1">
    <source>
        <dbReference type="ARBA" id="ARBA00022737"/>
    </source>
</evidence>
<dbReference type="GO" id="GO:0006355">
    <property type="term" value="P:regulation of DNA-templated transcription"/>
    <property type="evidence" value="ECO:0007669"/>
    <property type="project" value="InterPro"/>
</dbReference>
<dbReference type="OrthoDB" id="3175596at2"/>
<gene>
    <name evidence="3" type="ORF">TcarDRAFT_2511</name>
</gene>
<proteinExistence type="predicted"/>
<dbReference type="Pfam" id="PF00874">
    <property type="entry name" value="PRD"/>
    <property type="match status" value="2"/>
</dbReference>
<dbReference type="InterPro" id="IPR050661">
    <property type="entry name" value="BglG_antiterminators"/>
</dbReference>